<evidence type="ECO:0000313" key="7">
    <source>
        <dbReference type="EMBL" id="SIS03365.1"/>
    </source>
</evidence>
<dbReference type="GO" id="GO:0005829">
    <property type="term" value="C:cytosol"/>
    <property type="evidence" value="ECO:0007669"/>
    <property type="project" value="TreeGrafter"/>
</dbReference>
<sequence>MGTDPTRAAGPTDTFLRNDAQSFLSDAVRGLVAANPDIVWRRDPGFLIRRTPLPDGRVALVSGGGSGHEPLHSGFIGDGMLTAVCPGLVFTSPNALQIAAATRAADTGAGVLHIVKNYTGDVMNFRVARRLVADEGIRTATVLVADDVATESDTGPGRRGTGATVVVEKICGAAADRGDSLDDVAALGQRIADGARSMAVATAAPTAPGAHRPSFDLAIGEMEVGIGIHGEPGLDRVPRRDATDTVADLLDRIVTSLGLRAGERVIVVVNGLGAAHPLELNLVFGEVAANLEHRGVRVDRCLVGTLVTALDMSGVSITVARSDDEVSELWDAPTTAPGWPRTAVGVGALVDGTIAEPDDSADTGAVCPWVTRFVERVRDSVEELTDLDRRAGDGDFGTNLAAALGHFAVPLRGSDHDVLHALSTSFLVRAGGTSGAVFGILFRELARAAGQSGDRTEYLRPGAARALAEIVELGGARVGDNTVVDALSPAVDALDDHLDLAAAADAATRGADSTRDRAAGKGRASYLGDATRGVVDPGALVIAWLFAAAADTP</sequence>
<dbReference type="Gene3D" id="1.25.40.340">
    <property type="match status" value="1"/>
</dbReference>
<evidence type="ECO:0000259" key="6">
    <source>
        <dbReference type="PROSITE" id="PS51481"/>
    </source>
</evidence>
<feature type="domain" description="DhaL" evidence="5">
    <location>
        <begin position="364"/>
        <end position="551"/>
    </location>
</feature>
<dbReference type="SUPFAM" id="SSF101473">
    <property type="entry name" value="DhaL-like"/>
    <property type="match status" value="1"/>
</dbReference>
<keyword evidence="1" id="KW-0808">Transferase</keyword>
<dbReference type="Proteomes" id="UP000186218">
    <property type="component" value="Unassembled WGS sequence"/>
</dbReference>
<reference evidence="7 8" key="1">
    <citation type="submission" date="2017-01" db="EMBL/GenBank/DDBJ databases">
        <authorList>
            <person name="Mah S.A."/>
            <person name="Swanson W.J."/>
            <person name="Moy G.W."/>
            <person name="Vacquier V.D."/>
        </authorList>
    </citation>
    <scope>NUCLEOTIDE SEQUENCE [LARGE SCALE GENOMIC DNA]</scope>
    <source>
        <strain evidence="7 8">CPCC 203464</strain>
    </source>
</reference>
<dbReference type="NCBIfam" id="NF011049">
    <property type="entry name" value="PRK14479.1"/>
    <property type="match status" value="1"/>
</dbReference>
<dbReference type="EMBL" id="FTNT01000006">
    <property type="protein sequence ID" value="SIS03365.1"/>
    <property type="molecule type" value="Genomic_DNA"/>
</dbReference>
<evidence type="ECO:0000256" key="2">
    <source>
        <dbReference type="ARBA" id="ARBA00022741"/>
    </source>
</evidence>
<dbReference type="PROSITE" id="PS51481">
    <property type="entry name" value="DHAK"/>
    <property type="match status" value="1"/>
</dbReference>
<dbReference type="PROSITE" id="PS51480">
    <property type="entry name" value="DHAL"/>
    <property type="match status" value="1"/>
</dbReference>
<dbReference type="SUPFAM" id="SSF82549">
    <property type="entry name" value="DAK1/DegV-like"/>
    <property type="match status" value="1"/>
</dbReference>
<gene>
    <name evidence="7" type="ORF">SAMN05445060_2252</name>
</gene>
<dbReference type="OrthoDB" id="9806345at2"/>
<evidence type="ECO:0000313" key="8">
    <source>
        <dbReference type="Proteomes" id="UP000186218"/>
    </source>
</evidence>
<dbReference type="PANTHER" id="PTHR28629:SF4">
    <property type="entry name" value="TRIOKINASE_FMN CYCLASE"/>
    <property type="match status" value="1"/>
</dbReference>
<dbReference type="InterPro" id="IPR004007">
    <property type="entry name" value="DhaL_dom"/>
</dbReference>
<dbReference type="InterPro" id="IPR050861">
    <property type="entry name" value="Dihydroxyacetone_Kinase"/>
</dbReference>
<dbReference type="GO" id="GO:0005524">
    <property type="term" value="F:ATP binding"/>
    <property type="evidence" value="ECO:0007669"/>
    <property type="project" value="UniProtKB-KW"/>
</dbReference>
<evidence type="ECO:0000259" key="5">
    <source>
        <dbReference type="PROSITE" id="PS51480"/>
    </source>
</evidence>
<dbReference type="GO" id="GO:0019563">
    <property type="term" value="P:glycerol catabolic process"/>
    <property type="evidence" value="ECO:0007669"/>
    <property type="project" value="TreeGrafter"/>
</dbReference>
<keyword evidence="8" id="KW-1185">Reference proteome</keyword>
<evidence type="ECO:0000256" key="3">
    <source>
        <dbReference type="ARBA" id="ARBA00022777"/>
    </source>
</evidence>
<feature type="domain" description="DhaK" evidence="6">
    <location>
        <begin position="19"/>
        <end position="339"/>
    </location>
</feature>
<evidence type="ECO:0000256" key="1">
    <source>
        <dbReference type="ARBA" id="ARBA00022679"/>
    </source>
</evidence>
<dbReference type="InterPro" id="IPR036117">
    <property type="entry name" value="DhaL_dom_sf"/>
</dbReference>
<accession>A0A1N7FSY6</accession>
<dbReference type="Pfam" id="PF02733">
    <property type="entry name" value="Dak1"/>
    <property type="match status" value="1"/>
</dbReference>
<dbReference type="RefSeq" id="WP_076479522.1">
    <property type="nucleotide sequence ID" value="NZ_FTNT01000006.1"/>
</dbReference>
<dbReference type="Gene3D" id="3.40.50.10440">
    <property type="entry name" value="Dihydroxyacetone kinase, domain 1"/>
    <property type="match status" value="1"/>
</dbReference>
<keyword evidence="2" id="KW-0547">Nucleotide-binding</keyword>
<dbReference type="AlphaFoldDB" id="A0A1N7FSY6"/>
<dbReference type="FunFam" id="3.40.50.10440:FF:000001">
    <property type="entry name" value="Dihydroxyacetone kinase, DhaK subunit"/>
    <property type="match status" value="1"/>
</dbReference>
<organism evidence="7 8">
    <name type="scientific">Williamsia sterculiae</name>
    <dbReference type="NCBI Taxonomy" id="1344003"/>
    <lineage>
        <taxon>Bacteria</taxon>
        <taxon>Bacillati</taxon>
        <taxon>Actinomycetota</taxon>
        <taxon>Actinomycetes</taxon>
        <taxon>Mycobacteriales</taxon>
        <taxon>Nocardiaceae</taxon>
        <taxon>Williamsia</taxon>
    </lineage>
</organism>
<dbReference type="SMART" id="SM01120">
    <property type="entry name" value="Dak2"/>
    <property type="match status" value="1"/>
</dbReference>
<dbReference type="GO" id="GO:0004371">
    <property type="term" value="F:glycerone kinase activity"/>
    <property type="evidence" value="ECO:0007669"/>
    <property type="project" value="InterPro"/>
</dbReference>
<dbReference type="Gene3D" id="3.30.1180.20">
    <property type="entry name" value="Dihydroxyacetone kinase, domain 2"/>
    <property type="match status" value="1"/>
</dbReference>
<proteinExistence type="predicted"/>
<name>A0A1N7FSY6_9NOCA</name>
<dbReference type="PANTHER" id="PTHR28629">
    <property type="entry name" value="TRIOKINASE/FMN CYCLASE"/>
    <property type="match status" value="1"/>
</dbReference>
<evidence type="ECO:0000256" key="4">
    <source>
        <dbReference type="ARBA" id="ARBA00022840"/>
    </source>
</evidence>
<protein>
    <submittedName>
        <fullName evidence="7">Homodimeric dihydroxyacetone kinase</fullName>
    </submittedName>
</protein>
<dbReference type="Pfam" id="PF02734">
    <property type="entry name" value="Dak2"/>
    <property type="match status" value="1"/>
</dbReference>
<dbReference type="STRING" id="1344003.SAMN05445060_2252"/>
<dbReference type="InterPro" id="IPR004006">
    <property type="entry name" value="DhaK_dom"/>
</dbReference>
<keyword evidence="3 7" id="KW-0418">Kinase</keyword>
<keyword evidence="4" id="KW-0067">ATP-binding</keyword>